<dbReference type="Gene3D" id="2.10.70.10">
    <property type="entry name" value="Complement Module, domain 1"/>
    <property type="match status" value="7"/>
</dbReference>
<dbReference type="GO" id="GO:0007338">
    <property type="term" value="P:single fertilization"/>
    <property type="evidence" value="ECO:0007669"/>
    <property type="project" value="UniProtKB-KW"/>
</dbReference>
<dbReference type="PANTHER" id="PTHR19325:SF551">
    <property type="entry name" value="ZONA PELLUCIDA SPERM-BINDING PROTEIN 3 RECEPTOR"/>
    <property type="match status" value="1"/>
</dbReference>
<dbReference type="SMART" id="SM00032">
    <property type="entry name" value="CCP"/>
    <property type="match status" value="8"/>
</dbReference>
<dbReference type="GO" id="GO:0045087">
    <property type="term" value="P:innate immune response"/>
    <property type="evidence" value="ECO:0007669"/>
    <property type="project" value="UniProtKB-KW"/>
</dbReference>
<dbReference type="FunCoup" id="A0A1S3FAA0">
    <property type="interactions" value="31"/>
</dbReference>
<evidence type="ECO:0000256" key="5">
    <source>
        <dbReference type="ARBA" id="ARBA00022729"/>
    </source>
</evidence>
<accession>A0A1S3FAA0</accession>
<evidence type="ECO:0000256" key="15">
    <source>
        <dbReference type="ARBA" id="ARBA00073990"/>
    </source>
</evidence>
<evidence type="ECO:0000256" key="3">
    <source>
        <dbReference type="ARBA" id="ARBA00022588"/>
    </source>
</evidence>
<keyword evidence="6" id="KW-0677">Repeat</keyword>
<dbReference type="Pfam" id="PF00084">
    <property type="entry name" value="Sushi"/>
    <property type="match status" value="8"/>
</dbReference>
<evidence type="ECO:0000256" key="7">
    <source>
        <dbReference type="ARBA" id="ARBA00022859"/>
    </source>
</evidence>
<feature type="disulfide bond" evidence="16">
    <location>
        <begin position="231"/>
        <end position="258"/>
    </location>
</feature>
<dbReference type="InterPro" id="IPR040514">
    <property type="entry name" value="C4bp_oligo"/>
</dbReference>
<feature type="domain" description="Sushi" evidence="17">
    <location>
        <begin position="136"/>
        <end position="200"/>
    </location>
</feature>
<evidence type="ECO:0000256" key="2">
    <source>
        <dbReference type="ARBA" id="ARBA00022525"/>
    </source>
</evidence>
<dbReference type="Gene3D" id="1.20.5.3730">
    <property type="match status" value="1"/>
</dbReference>
<evidence type="ECO:0000256" key="4">
    <source>
        <dbReference type="ARBA" id="ARBA00022659"/>
    </source>
</evidence>
<gene>
    <name evidence="19" type="primary">LOC105986441</name>
</gene>
<dbReference type="GeneID" id="105986441"/>
<protein>
    <recommendedName>
        <fullName evidence="14">C4b-binding protein alpha chain</fullName>
    </recommendedName>
    <alternativeName>
        <fullName evidence="15">Zona pellucida sperm-binding protein 3 receptor</fullName>
    </alternativeName>
</protein>
<dbReference type="InterPro" id="IPR000436">
    <property type="entry name" value="Sushi_SCR_CCP_dom"/>
</dbReference>
<keyword evidence="11" id="KW-0278">Fertilization</keyword>
<feature type="disulfide bond" evidence="16">
    <location>
        <begin position="138"/>
        <end position="181"/>
    </location>
</feature>
<dbReference type="FunFam" id="2.10.70.10:FF:000095">
    <property type="entry name" value="Zona pellucida sperm-binding protein 3 receptor"/>
    <property type="match status" value="1"/>
</dbReference>
<name>A0A1S3FAA0_DIPOR</name>
<proteinExistence type="predicted"/>
<keyword evidence="9 16" id="KW-1015">Disulfide bond</keyword>
<evidence type="ECO:0000256" key="10">
    <source>
        <dbReference type="ARBA" id="ARBA00023180"/>
    </source>
</evidence>
<dbReference type="GO" id="GO:0043160">
    <property type="term" value="C:acrosomal lumen"/>
    <property type="evidence" value="ECO:0007669"/>
    <property type="project" value="UniProtKB-SubCell"/>
</dbReference>
<comment type="caution">
    <text evidence="16">Lacks conserved residue(s) required for the propagation of feature annotation.</text>
</comment>
<evidence type="ECO:0000256" key="16">
    <source>
        <dbReference type="PROSITE-ProRule" id="PRU00302"/>
    </source>
</evidence>
<dbReference type="Gene3D" id="2.20.28.230">
    <property type="match status" value="1"/>
</dbReference>
<keyword evidence="2" id="KW-0964">Secreted</keyword>
<feature type="domain" description="Sushi" evidence="17">
    <location>
        <begin position="328"/>
        <end position="393"/>
    </location>
</feature>
<evidence type="ECO:0000313" key="18">
    <source>
        <dbReference type="Proteomes" id="UP000081671"/>
    </source>
</evidence>
<dbReference type="InterPro" id="IPR035976">
    <property type="entry name" value="Sushi/SCR/CCP_sf"/>
</dbReference>
<dbReference type="AlphaFoldDB" id="A0A1S3FAA0"/>
<keyword evidence="18" id="KW-1185">Reference proteome</keyword>
<feature type="domain" description="Sushi" evidence="17">
    <location>
        <begin position="74"/>
        <end position="135"/>
    </location>
</feature>
<dbReference type="FunFam" id="2.10.70.10:FF:000014">
    <property type="entry name" value="Membrane cofactor protein"/>
    <property type="match status" value="2"/>
</dbReference>
<evidence type="ECO:0000313" key="19">
    <source>
        <dbReference type="RefSeq" id="XP_012872797.1"/>
    </source>
</evidence>
<feature type="domain" description="Sushi" evidence="17">
    <location>
        <begin position="451"/>
        <end position="509"/>
    </location>
</feature>
<evidence type="ECO:0000256" key="1">
    <source>
        <dbReference type="ARBA" id="ARBA00004613"/>
    </source>
</evidence>
<evidence type="ECO:0000256" key="9">
    <source>
        <dbReference type="ARBA" id="ARBA00023157"/>
    </source>
</evidence>
<evidence type="ECO:0000256" key="13">
    <source>
        <dbReference type="ARBA" id="ARBA00060422"/>
    </source>
</evidence>
<evidence type="ECO:0000256" key="11">
    <source>
        <dbReference type="ARBA" id="ARBA00023279"/>
    </source>
</evidence>
<keyword evidence="4 16" id="KW-0768">Sushi</keyword>
<dbReference type="CDD" id="cd00033">
    <property type="entry name" value="CCP"/>
    <property type="match status" value="8"/>
</dbReference>
<feature type="domain" description="Sushi" evidence="17">
    <location>
        <begin position="13"/>
        <end position="73"/>
    </location>
</feature>
<keyword evidence="7" id="KW-0391">Immunity</keyword>
<keyword evidence="10" id="KW-0325">Glycoprotein</keyword>
<dbReference type="Pfam" id="PF18453">
    <property type="entry name" value="C4bp_oligo"/>
    <property type="match status" value="1"/>
</dbReference>
<dbReference type="FunFam" id="2.10.70.10:FF:000070">
    <property type="entry name" value="Complement C3d receptor 2"/>
    <property type="match status" value="1"/>
</dbReference>
<reference evidence="19" key="1">
    <citation type="submission" date="2025-08" db="UniProtKB">
        <authorList>
            <consortium name="RefSeq"/>
        </authorList>
    </citation>
    <scope>IDENTIFICATION</scope>
    <source>
        <tissue evidence="19">Kidney</tissue>
    </source>
</reference>
<dbReference type="RefSeq" id="XP_012872797.1">
    <property type="nucleotide sequence ID" value="XM_013017343.1"/>
</dbReference>
<dbReference type="InParanoid" id="A0A1S3FAA0"/>
<keyword evidence="8" id="KW-0180">Complement pathway</keyword>
<dbReference type="InterPro" id="IPR050350">
    <property type="entry name" value="Compl-Cell_Adhes-Reg"/>
</dbReference>
<feature type="disulfide bond" evidence="16">
    <location>
        <begin position="480"/>
        <end position="507"/>
    </location>
</feature>
<dbReference type="PROSITE" id="PS50923">
    <property type="entry name" value="SUSHI"/>
    <property type="match status" value="7"/>
</dbReference>
<dbReference type="FunFam" id="2.10.70.10:FF:000055">
    <property type="entry name" value="Complement decay-accelerating factor, GPI-anchored"/>
    <property type="match status" value="1"/>
</dbReference>
<dbReference type="Proteomes" id="UP000081671">
    <property type="component" value="Unplaced"/>
</dbReference>
<keyword evidence="5" id="KW-0732">Signal</keyword>
<evidence type="ECO:0000259" key="17">
    <source>
        <dbReference type="PROSITE" id="PS50923"/>
    </source>
</evidence>
<organism evidence="18 19">
    <name type="scientific">Dipodomys ordii</name>
    <name type="common">Ord's kangaroo rat</name>
    <dbReference type="NCBI Taxonomy" id="10020"/>
    <lineage>
        <taxon>Eukaryota</taxon>
        <taxon>Metazoa</taxon>
        <taxon>Chordata</taxon>
        <taxon>Craniata</taxon>
        <taxon>Vertebrata</taxon>
        <taxon>Euteleostomi</taxon>
        <taxon>Mammalia</taxon>
        <taxon>Eutheria</taxon>
        <taxon>Euarchontoglires</taxon>
        <taxon>Glires</taxon>
        <taxon>Rodentia</taxon>
        <taxon>Castorimorpha</taxon>
        <taxon>Heteromyidae</taxon>
        <taxon>Dipodomyinae</taxon>
        <taxon>Dipodomys</taxon>
    </lineage>
</organism>
<evidence type="ECO:0000256" key="6">
    <source>
        <dbReference type="ARBA" id="ARBA00022737"/>
    </source>
</evidence>
<keyword evidence="3" id="KW-0399">Innate immunity</keyword>
<feature type="domain" description="Sushi" evidence="17">
    <location>
        <begin position="201"/>
        <end position="260"/>
    </location>
</feature>
<feature type="domain" description="Sushi" evidence="17">
    <location>
        <begin position="261"/>
        <end position="327"/>
    </location>
</feature>
<dbReference type="GO" id="GO:0005576">
    <property type="term" value="C:extracellular region"/>
    <property type="evidence" value="ECO:0007669"/>
    <property type="project" value="UniProtKB-SubCell"/>
</dbReference>
<comment type="subcellular location">
    <subcellularLocation>
        <location evidence="13">Cytoplasmic vesicle</location>
        <location evidence="13">Secretory vesicle</location>
        <location evidence="13">Acrosome lumen</location>
    </subcellularLocation>
    <subcellularLocation>
        <location evidence="1">Secreted</location>
    </subcellularLocation>
</comment>
<dbReference type="STRING" id="10020.ENSDORP00000024278"/>
<dbReference type="FunFam" id="2.10.70.10:FF:000115">
    <property type="entry name" value="Zona pellucida sperm-binding protein 3 receptor"/>
    <property type="match status" value="1"/>
</dbReference>
<sequence length="566" mass="62752">MTLVAILMTPILGDCNPPPRLPFASPVHPFYLTRFKTGTALKYVCNLGYKKINSSHLTCNFNGEWMYPVFCVKKQCKPPGELMNGKVEMKSNLAYGSTIQFSCSKGYQLVGEPTSQCHIEGRGVNWSNPLPECVSVKCDSPPVISNGKHSGGIEEIFTYGSLVTYGCDPNFSLVGNASIFCSVVNKTIGVWSPGPPTCKKIICQKPQIPKAILASGFKAFYVYKDTIVISCMNGYVLRGSSSIRCEVNNQWYPSVPTCQPNGCTNLPDIPFASWESHIFPTKNVTIFGVGTQLKYQCKPGYRSVSKEPQTVICQENLTWTPSRGCEKVCCPKPNLENIRIISERRDLTHVCFYTYGDYIFYMCDKGYLPVSIDGRSSCQADGKWAPKTPSCKSGCNFPPSIAHGHHTRVSSYNIFKYEVLYGCDEGYTLVGPAKLSCSSSQWTPAAPLCKALCLKPEIENGKLSMDKAHYVAMENFTVHCDSGFSVVGPQNITCSEDGTWYPELPKCEWDVPEGCEQVLEGRKLMHCLASAEEVKMALEMYKLSLEVELLELQRDKARQPILGPPM</sequence>
<dbReference type="GO" id="GO:0043159">
    <property type="term" value="C:acrosomal matrix"/>
    <property type="evidence" value="ECO:0007669"/>
    <property type="project" value="UniProtKB-ARBA"/>
</dbReference>
<dbReference type="SUPFAM" id="SSF57535">
    <property type="entry name" value="Complement control module/SCR domain"/>
    <property type="match status" value="8"/>
</dbReference>
<dbReference type="OrthoDB" id="8961654at2759"/>
<evidence type="ECO:0000256" key="14">
    <source>
        <dbReference type="ARBA" id="ARBA00071760"/>
    </source>
</evidence>
<dbReference type="KEGG" id="dord:105986441"/>
<dbReference type="PANTHER" id="PTHR19325">
    <property type="entry name" value="COMPLEMENT COMPONENT-RELATED SUSHI DOMAIN-CONTAINING"/>
    <property type="match status" value="1"/>
</dbReference>
<comment type="function">
    <text evidence="12">Controls the classical pathway of complement activation. It binds as a cofactor to C3b/C4b inactivator (C3bINA), which then hydrolyzes the complement fragment C4b. It also accelerates the degradation of the C4bC2a complex (C3 convertase) by dissociating the complement fragment C2a. Alpha chain binds C4b. It also interacts with anticoagulant protein S and with serum amyloid P component.</text>
</comment>
<evidence type="ECO:0000256" key="8">
    <source>
        <dbReference type="ARBA" id="ARBA00022875"/>
    </source>
</evidence>
<evidence type="ECO:0000256" key="12">
    <source>
        <dbReference type="ARBA" id="ARBA00053212"/>
    </source>
</evidence>
<dbReference type="GO" id="GO:0006958">
    <property type="term" value="P:complement activation, classical pathway"/>
    <property type="evidence" value="ECO:0007669"/>
    <property type="project" value="UniProtKB-KW"/>
</dbReference>